<feature type="non-terminal residue" evidence="2">
    <location>
        <position position="1"/>
    </location>
</feature>
<reference evidence="2" key="1">
    <citation type="submission" date="2015-04" db="EMBL/GenBank/DDBJ databases">
        <title>The genome sequence of the plant pathogenic Rhizarian Plasmodiophora brassicae reveals insights in its biotrophic life cycle and the origin of chitin synthesis.</title>
        <authorList>
            <person name="Schwelm A."/>
            <person name="Fogelqvist J."/>
            <person name="Knaust A."/>
            <person name="Julke S."/>
            <person name="Lilja T."/>
            <person name="Dhandapani V."/>
            <person name="Bonilla-Rosso G."/>
            <person name="Karlsson M."/>
            <person name="Shevchenko A."/>
            <person name="Choi S.R."/>
            <person name="Kim H.G."/>
            <person name="Park J.Y."/>
            <person name="Lim Y.P."/>
            <person name="Ludwig-Muller J."/>
            <person name="Dixelius C."/>
        </authorList>
    </citation>
    <scope>NUCLEOTIDE SEQUENCE</scope>
    <source>
        <tissue evidence="2">Potato root galls</tissue>
    </source>
</reference>
<feature type="compositionally biased region" description="Basic and acidic residues" evidence="1">
    <location>
        <begin position="76"/>
        <end position="86"/>
    </location>
</feature>
<sequence>KTVNAQKNMLIFGSLIACCAMAAAAGAAVAFVPRRLHVQQDVMDGPNISDTETPGDDQGRICPLVTENEDRTRYVFVSRDNEKRDTPPASAANATNDPEEPPGPRLTTDDNGAVLFQPFGLRSYIGRSVLNLSQITFYVALQIAVYLAVSHRLERHS</sequence>
<dbReference type="EMBL" id="HACM01011396">
    <property type="protein sequence ID" value="CRZ11838.1"/>
    <property type="molecule type" value="Transcribed_RNA"/>
</dbReference>
<protein>
    <submittedName>
        <fullName evidence="2">Uncharacterized protein</fullName>
    </submittedName>
</protein>
<name>A0A0H5RCY6_9EUKA</name>
<feature type="region of interest" description="Disordered" evidence="1">
    <location>
        <begin position="76"/>
        <end position="110"/>
    </location>
</feature>
<proteinExistence type="predicted"/>
<evidence type="ECO:0000313" key="2">
    <source>
        <dbReference type="EMBL" id="CRZ11838.1"/>
    </source>
</evidence>
<accession>A0A0H5RCY6</accession>
<evidence type="ECO:0000256" key="1">
    <source>
        <dbReference type="SAM" id="MobiDB-lite"/>
    </source>
</evidence>
<dbReference type="AlphaFoldDB" id="A0A0H5RCY6"/>
<organism evidence="2">
    <name type="scientific">Spongospora subterranea</name>
    <dbReference type="NCBI Taxonomy" id="70186"/>
    <lineage>
        <taxon>Eukaryota</taxon>
        <taxon>Sar</taxon>
        <taxon>Rhizaria</taxon>
        <taxon>Endomyxa</taxon>
        <taxon>Phytomyxea</taxon>
        <taxon>Plasmodiophorida</taxon>
        <taxon>Plasmodiophoridae</taxon>
        <taxon>Spongospora</taxon>
    </lineage>
</organism>